<dbReference type="InterPro" id="IPR015424">
    <property type="entry name" value="PyrdxlP-dep_Trfase"/>
</dbReference>
<dbReference type="EMBL" id="CAKMRJ010002223">
    <property type="protein sequence ID" value="CAH1428701.1"/>
    <property type="molecule type" value="Genomic_DNA"/>
</dbReference>
<dbReference type="Gene3D" id="3.90.1150.10">
    <property type="entry name" value="Aspartate Aminotransferase, domain 1"/>
    <property type="match status" value="1"/>
</dbReference>
<evidence type="ECO:0000256" key="4">
    <source>
        <dbReference type="ARBA" id="ARBA00022679"/>
    </source>
</evidence>
<keyword evidence="3" id="KW-0032">Aminotransferase</keyword>
<protein>
    <recommendedName>
        <fullName evidence="9">Aminotransferase class I/classII domain-containing protein</fullName>
    </recommendedName>
</protein>
<organism evidence="7 8">
    <name type="scientific">Lactuca virosa</name>
    <dbReference type="NCBI Taxonomy" id="75947"/>
    <lineage>
        <taxon>Eukaryota</taxon>
        <taxon>Viridiplantae</taxon>
        <taxon>Streptophyta</taxon>
        <taxon>Embryophyta</taxon>
        <taxon>Tracheophyta</taxon>
        <taxon>Spermatophyta</taxon>
        <taxon>Magnoliopsida</taxon>
        <taxon>eudicotyledons</taxon>
        <taxon>Gunneridae</taxon>
        <taxon>Pentapetalae</taxon>
        <taxon>asterids</taxon>
        <taxon>campanulids</taxon>
        <taxon>Asterales</taxon>
        <taxon>Asteraceae</taxon>
        <taxon>Cichorioideae</taxon>
        <taxon>Cichorieae</taxon>
        <taxon>Lactucinae</taxon>
        <taxon>Lactuca</taxon>
    </lineage>
</organism>
<evidence type="ECO:0000256" key="2">
    <source>
        <dbReference type="ARBA" id="ARBA00008954"/>
    </source>
</evidence>
<dbReference type="PANTHER" id="PTHR11986">
    <property type="entry name" value="AMINOTRANSFERASE CLASS III"/>
    <property type="match status" value="1"/>
</dbReference>
<dbReference type="GO" id="GO:0030170">
    <property type="term" value="F:pyridoxal phosphate binding"/>
    <property type="evidence" value="ECO:0007669"/>
    <property type="project" value="InterPro"/>
</dbReference>
<dbReference type="Proteomes" id="UP001157418">
    <property type="component" value="Unassembled WGS sequence"/>
</dbReference>
<comment type="caution">
    <text evidence="7">The sequence shown here is derived from an EMBL/GenBank/DDBJ whole genome shotgun (WGS) entry which is preliminary data.</text>
</comment>
<dbReference type="InterPro" id="IPR005814">
    <property type="entry name" value="Aminotrans_3"/>
</dbReference>
<keyword evidence="5 6" id="KW-0663">Pyridoxal phosphate</keyword>
<name>A0AAU9MT23_9ASTR</name>
<evidence type="ECO:0000256" key="3">
    <source>
        <dbReference type="ARBA" id="ARBA00022576"/>
    </source>
</evidence>
<evidence type="ECO:0000256" key="5">
    <source>
        <dbReference type="ARBA" id="ARBA00022898"/>
    </source>
</evidence>
<dbReference type="AlphaFoldDB" id="A0AAU9MT23"/>
<evidence type="ECO:0008006" key="9">
    <source>
        <dbReference type="Google" id="ProtNLM"/>
    </source>
</evidence>
<comment type="cofactor">
    <cofactor evidence="1">
        <name>pyridoxal 5'-phosphate</name>
        <dbReference type="ChEBI" id="CHEBI:597326"/>
    </cofactor>
</comment>
<dbReference type="Gene3D" id="3.40.640.10">
    <property type="entry name" value="Type I PLP-dependent aspartate aminotransferase-like (Major domain)"/>
    <property type="match status" value="1"/>
</dbReference>
<dbReference type="InterPro" id="IPR015422">
    <property type="entry name" value="PyrdxlP-dep_Trfase_small"/>
</dbReference>
<dbReference type="GO" id="GO:0008483">
    <property type="term" value="F:transaminase activity"/>
    <property type="evidence" value="ECO:0007669"/>
    <property type="project" value="UniProtKB-KW"/>
</dbReference>
<evidence type="ECO:0000313" key="8">
    <source>
        <dbReference type="Proteomes" id="UP001157418"/>
    </source>
</evidence>
<comment type="similarity">
    <text evidence="2 6">Belongs to the class-III pyridoxal-phosphate-dependent aminotransferase family.</text>
</comment>
<dbReference type="PANTHER" id="PTHR11986:SF79">
    <property type="entry name" value="ACETYLORNITHINE AMINOTRANSFERASE, MITOCHONDRIAL"/>
    <property type="match status" value="1"/>
</dbReference>
<keyword evidence="4" id="KW-0808">Transferase</keyword>
<keyword evidence="8" id="KW-1185">Reference proteome</keyword>
<dbReference type="GO" id="GO:0009570">
    <property type="term" value="C:chloroplast stroma"/>
    <property type="evidence" value="ECO:0007669"/>
    <property type="project" value="TreeGrafter"/>
</dbReference>
<dbReference type="InterPro" id="IPR050103">
    <property type="entry name" value="Class-III_PLP-dep_AT"/>
</dbReference>
<accession>A0AAU9MT23</accession>
<proteinExistence type="inferred from homology"/>
<dbReference type="GO" id="GO:0042802">
    <property type="term" value="F:identical protein binding"/>
    <property type="evidence" value="ECO:0007669"/>
    <property type="project" value="TreeGrafter"/>
</dbReference>
<dbReference type="Pfam" id="PF00202">
    <property type="entry name" value="Aminotran_3"/>
    <property type="match status" value="1"/>
</dbReference>
<sequence>MALIMSLSTSVSVSKCLVRVAVPQHQTWRMTSRPTRNLVVVAMEKKRPLLALVTKALGADHRFSHPEDEDEDEDSLLLEYKNFAGEVVASASFAEAIWFYPSEAVAINAALTYAGMFQTFAHNKFQPTEYISFSDNMVSPSFPPMRSNNISEAEKLISQGKVAIVFVDPIYCNGEICNFKQEQLQSLRTACDKAGVLLAFDEFESGLGVTGRLWAHEVLGVKRDLMMVKFGSLAIHGLLVNEKMKAHICKFEEDYIPDECSGVLECFRLIARPDVLDITTRKGIFLKNILSEKLGGKGHVREIRASGLLAAVELDVEAQPVVDKCKENGVLIISAVGKENNIIQINLSFGIGVHVMETIVNILQECLKVLD</sequence>
<dbReference type="InterPro" id="IPR015421">
    <property type="entry name" value="PyrdxlP-dep_Trfase_major"/>
</dbReference>
<dbReference type="SUPFAM" id="SSF53383">
    <property type="entry name" value="PLP-dependent transferases"/>
    <property type="match status" value="1"/>
</dbReference>
<gene>
    <name evidence="7" type="ORF">LVIROSA_LOCUS15613</name>
</gene>
<evidence type="ECO:0000256" key="6">
    <source>
        <dbReference type="RuleBase" id="RU003560"/>
    </source>
</evidence>
<evidence type="ECO:0000313" key="7">
    <source>
        <dbReference type="EMBL" id="CAH1428701.1"/>
    </source>
</evidence>
<reference evidence="7 8" key="1">
    <citation type="submission" date="2022-01" db="EMBL/GenBank/DDBJ databases">
        <authorList>
            <person name="Xiong W."/>
            <person name="Schranz E."/>
        </authorList>
    </citation>
    <scope>NUCLEOTIDE SEQUENCE [LARGE SCALE GENOMIC DNA]</scope>
</reference>
<evidence type="ECO:0000256" key="1">
    <source>
        <dbReference type="ARBA" id="ARBA00001933"/>
    </source>
</evidence>